<gene>
    <name evidence="4" type="ORF">GOP47_0012569</name>
</gene>
<dbReference type="Pfam" id="PF00657">
    <property type="entry name" value="Lipase_GDSL"/>
    <property type="match status" value="1"/>
</dbReference>
<accession>A0A9D4UQY1</accession>
<evidence type="ECO:0000256" key="1">
    <source>
        <dbReference type="ARBA" id="ARBA00008668"/>
    </source>
</evidence>
<sequence>MAFSREKRGGEHELEGGHDIMAKVGCGLFVILAITRMSSCIEGAASSYSGLFVFGDSYVDTGNHEQNMASWRAPYGITWPGYPSGRFSDGLVFTDFYASFLNLTSPTPYRVIKSTLNSTSDEENVLQSSTATGINFGYGGSGVGPTFGANIPTINEQIKEIKQLIEEYVVSTEIVKSSIVLLVVAGNDYGAFLQNHSDLENCSAPSPDVGHLSNTQWPLTGLSANHRFPNQLLESNPADDTSTPVI</sequence>
<dbReference type="GO" id="GO:0016788">
    <property type="term" value="F:hydrolase activity, acting on ester bonds"/>
    <property type="evidence" value="ECO:0007669"/>
    <property type="project" value="InterPro"/>
</dbReference>
<keyword evidence="3" id="KW-0443">Lipid metabolism</keyword>
<organism evidence="4 5">
    <name type="scientific">Adiantum capillus-veneris</name>
    <name type="common">Maidenhair fern</name>
    <dbReference type="NCBI Taxonomy" id="13818"/>
    <lineage>
        <taxon>Eukaryota</taxon>
        <taxon>Viridiplantae</taxon>
        <taxon>Streptophyta</taxon>
        <taxon>Embryophyta</taxon>
        <taxon>Tracheophyta</taxon>
        <taxon>Polypodiopsida</taxon>
        <taxon>Polypodiidae</taxon>
        <taxon>Polypodiales</taxon>
        <taxon>Pteridineae</taxon>
        <taxon>Pteridaceae</taxon>
        <taxon>Vittarioideae</taxon>
        <taxon>Adiantum</taxon>
    </lineage>
</organism>
<dbReference type="GO" id="GO:0006629">
    <property type="term" value="P:lipid metabolic process"/>
    <property type="evidence" value="ECO:0007669"/>
    <property type="project" value="UniProtKB-KW"/>
</dbReference>
<evidence type="ECO:0000313" key="4">
    <source>
        <dbReference type="EMBL" id="KAI5072463.1"/>
    </source>
</evidence>
<evidence type="ECO:0000256" key="3">
    <source>
        <dbReference type="ARBA" id="ARBA00023098"/>
    </source>
</evidence>
<dbReference type="Proteomes" id="UP000886520">
    <property type="component" value="Chromosome 12"/>
</dbReference>
<reference evidence="4" key="1">
    <citation type="submission" date="2021-01" db="EMBL/GenBank/DDBJ databases">
        <title>Adiantum capillus-veneris genome.</title>
        <authorList>
            <person name="Fang Y."/>
            <person name="Liao Q."/>
        </authorList>
    </citation>
    <scope>NUCLEOTIDE SEQUENCE</scope>
    <source>
        <strain evidence="4">H3</strain>
        <tissue evidence="4">Leaf</tissue>
    </source>
</reference>
<name>A0A9D4UQY1_ADICA</name>
<dbReference type="InterPro" id="IPR036514">
    <property type="entry name" value="SGNH_hydro_sf"/>
</dbReference>
<dbReference type="EMBL" id="JABFUD020000012">
    <property type="protein sequence ID" value="KAI5072463.1"/>
    <property type="molecule type" value="Genomic_DNA"/>
</dbReference>
<keyword evidence="5" id="KW-1185">Reference proteome</keyword>
<dbReference type="InterPro" id="IPR001087">
    <property type="entry name" value="GDSL"/>
</dbReference>
<keyword evidence="2" id="KW-0378">Hydrolase</keyword>
<comment type="caution">
    <text evidence="4">The sequence shown here is derived from an EMBL/GenBank/DDBJ whole genome shotgun (WGS) entry which is preliminary data.</text>
</comment>
<dbReference type="PANTHER" id="PTHR46020">
    <property type="entry name" value="OSJNBB0059K02.9 PROTEIN"/>
    <property type="match status" value="1"/>
</dbReference>
<evidence type="ECO:0000256" key="2">
    <source>
        <dbReference type="ARBA" id="ARBA00022801"/>
    </source>
</evidence>
<dbReference type="Gene3D" id="3.40.50.1110">
    <property type="entry name" value="SGNH hydrolase"/>
    <property type="match status" value="1"/>
</dbReference>
<protein>
    <recommendedName>
        <fullName evidence="6">GDSL esterase/lipase</fullName>
    </recommendedName>
</protein>
<dbReference type="OrthoDB" id="1600564at2759"/>
<dbReference type="PANTHER" id="PTHR46020:SF4">
    <property type="entry name" value="OS04G0650200 PROTEIN"/>
    <property type="match status" value="1"/>
</dbReference>
<evidence type="ECO:0000313" key="5">
    <source>
        <dbReference type="Proteomes" id="UP000886520"/>
    </source>
</evidence>
<dbReference type="AlphaFoldDB" id="A0A9D4UQY1"/>
<evidence type="ECO:0008006" key="6">
    <source>
        <dbReference type="Google" id="ProtNLM"/>
    </source>
</evidence>
<proteinExistence type="inferred from homology"/>
<comment type="similarity">
    <text evidence="1">Belongs to the 'GDSL' lipolytic enzyme family.</text>
</comment>